<feature type="signal peptide" evidence="2">
    <location>
        <begin position="1"/>
        <end position="32"/>
    </location>
</feature>
<evidence type="ECO:0000256" key="2">
    <source>
        <dbReference type="SAM" id="SignalP"/>
    </source>
</evidence>
<accession>C5YQR4</accession>
<name>C5YQR4_SORBI</name>
<dbReference type="KEGG" id="sbi:8070391"/>
<feature type="region of interest" description="Disordered" evidence="1">
    <location>
        <begin position="31"/>
        <end position="87"/>
    </location>
</feature>
<reference evidence="3 4" key="1">
    <citation type="journal article" date="2009" name="Nature">
        <title>The Sorghum bicolor genome and the diversification of grasses.</title>
        <authorList>
            <person name="Paterson A.H."/>
            <person name="Bowers J.E."/>
            <person name="Bruggmann R."/>
            <person name="Dubchak I."/>
            <person name="Grimwood J."/>
            <person name="Gundlach H."/>
            <person name="Haberer G."/>
            <person name="Hellsten U."/>
            <person name="Mitros T."/>
            <person name="Poliakov A."/>
            <person name="Schmutz J."/>
            <person name="Spannagl M."/>
            <person name="Tang H."/>
            <person name="Wang X."/>
            <person name="Wicker T."/>
            <person name="Bharti A.K."/>
            <person name="Chapman J."/>
            <person name="Feltus F.A."/>
            <person name="Gowik U."/>
            <person name="Grigoriev I.V."/>
            <person name="Lyons E."/>
            <person name="Maher C.A."/>
            <person name="Martis M."/>
            <person name="Narechania A."/>
            <person name="Otillar R.P."/>
            <person name="Penning B.W."/>
            <person name="Salamov A.A."/>
            <person name="Wang Y."/>
            <person name="Zhang L."/>
            <person name="Carpita N.C."/>
            <person name="Freeling M."/>
            <person name="Gingle A.R."/>
            <person name="Hash C.T."/>
            <person name="Keller B."/>
            <person name="Klein P."/>
            <person name="Kresovich S."/>
            <person name="McCann M.C."/>
            <person name="Ming R."/>
            <person name="Peterson D.G."/>
            <person name="Mehboob-ur-Rahman"/>
            <person name="Ware D."/>
            <person name="Westhoff P."/>
            <person name="Mayer K.F."/>
            <person name="Messing J."/>
            <person name="Rokhsar D.S."/>
        </authorList>
    </citation>
    <scope>NUCLEOTIDE SEQUENCE [LARGE SCALE GENOMIC DNA]</scope>
    <source>
        <strain evidence="4">cv. BTx623</strain>
    </source>
</reference>
<dbReference type="eggNOG" id="ENOG502RZNG">
    <property type="taxonomic scope" value="Eukaryota"/>
</dbReference>
<reference evidence="4" key="2">
    <citation type="journal article" date="2018" name="Plant J.">
        <title>The Sorghum bicolor reference genome: improved assembly, gene annotations, a transcriptome atlas, and signatures of genome organization.</title>
        <authorList>
            <person name="McCormick R.F."/>
            <person name="Truong S.K."/>
            <person name="Sreedasyam A."/>
            <person name="Jenkins J."/>
            <person name="Shu S."/>
            <person name="Sims D."/>
            <person name="Kennedy M."/>
            <person name="Amirebrahimi M."/>
            <person name="Weers B.D."/>
            <person name="McKinley B."/>
            <person name="Mattison A."/>
            <person name="Morishige D.T."/>
            <person name="Grimwood J."/>
            <person name="Schmutz J."/>
            <person name="Mullet J.E."/>
        </authorList>
    </citation>
    <scope>NUCLEOTIDE SEQUENCE [LARGE SCALE GENOMIC DNA]</scope>
    <source>
        <strain evidence="4">cv. BTx623</strain>
    </source>
</reference>
<feature type="compositionally biased region" description="Pro residues" evidence="1">
    <location>
        <begin position="54"/>
        <end position="87"/>
    </location>
</feature>
<dbReference type="EMBL" id="CM000767">
    <property type="protein sequence ID" value="EES16560.2"/>
    <property type="molecule type" value="Genomic_DNA"/>
</dbReference>
<feature type="compositionally biased region" description="Pro residues" evidence="1">
    <location>
        <begin position="36"/>
        <end position="45"/>
    </location>
</feature>
<feature type="chain" id="PRO_5012881071" evidence="2">
    <location>
        <begin position="33"/>
        <end position="209"/>
    </location>
</feature>
<keyword evidence="2" id="KW-0732">Signal</keyword>
<dbReference type="Proteomes" id="UP000000768">
    <property type="component" value="Chromosome 8"/>
</dbReference>
<proteinExistence type="predicted"/>
<evidence type="ECO:0000313" key="3">
    <source>
        <dbReference type="EMBL" id="EES16560.2"/>
    </source>
</evidence>
<dbReference type="OrthoDB" id="677348at2759"/>
<dbReference type="AlphaFoldDB" id="C5YQR4"/>
<evidence type="ECO:0000313" key="4">
    <source>
        <dbReference type="Proteomes" id="UP000000768"/>
    </source>
</evidence>
<keyword evidence="4" id="KW-1185">Reference proteome</keyword>
<protein>
    <submittedName>
        <fullName evidence="3">Uncharacterized protein</fullName>
    </submittedName>
</protein>
<dbReference type="PRINTS" id="PR01217">
    <property type="entry name" value="PRICHEXTENSN"/>
</dbReference>
<evidence type="ECO:0000256" key="1">
    <source>
        <dbReference type="SAM" id="MobiDB-lite"/>
    </source>
</evidence>
<dbReference type="HOGENOM" id="CLU_1398519_0_0_1"/>
<dbReference type="Gramene" id="EES16560">
    <property type="protein sequence ID" value="EES16560"/>
    <property type="gene ID" value="SORBI_3008G019900"/>
</dbReference>
<gene>
    <name evidence="3" type="ORF">SORBI_3008G019900</name>
</gene>
<dbReference type="OMA" id="MAKCESD"/>
<organism evidence="3 4">
    <name type="scientific">Sorghum bicolor</name>
    <name type="common">Sorghum</name>
    <name type="synonym">Sorghum vulgare</name>
    <dbReference type="NCBI Taxonomy" id="4558"/>
    <lineage>
        <taxon>Eukaryota</taxon>
        <taxon>Viridiplantae</taxon>
        <taxon>Streptophyta</taxon>
        <taxon>Embryophyta</taxon>
        <taxon>Tracheophyta</taxon>
        <taxon>Spermatophyta</taxon>
        <taxon>Magnoliopsida</taxon>
        <taxon>Liliopsida</taxon>
        <taxon>Poales</taxon>
        <taxon>Poaceae</taxon>
        <taxon>PACMAD clade</taxon>
        <taxon>Panicoideae</taxon>
        <taxon>Andropogonodae</taxon>
        <taxon>Andropogoneae</taxon>
        <taxon>Sorghinae</taxon>
        <taxon>Sorghum</taxon>
    </lineage>
</organism>
<dbReference type="InParanoid" id="C5YQR4"/>
<sequence length="209" mass="21841">MYMASPAAASAVKEALVVVAVCVVLLLHSSAGHQPPKSPPRPPARPRCHYTGPSPSPTPLPAPTPTTPTPTPVPAPPPTLPPPAPTPTPAPAPVNNCSYSDCATQCSPICYANRDAGMAKCESDYVTNLNGCYDSCTSHVCPGDSSCVNSGCGYGHCPCDNANATSCCQSCGRGVLPQYFSCRNYYDRAVEYCMRDCNNTCYNNCTQGA</sequence>